<dbReference type="PANTHER" id="PTHR47690:SF1">
    <property type="entry name" value="GLUCOKINASE"/>
    <property type="match status" value="1"/>
</dbReference>
<reference evidence="5" key="1">
    <citation type="submission" date="2006-12" db="EMBL/GenBank/DDBJ databases">
        <title>Complete sequence of Halorhodospira halophila SL1.</title>
        <authorList>
            <consortium name="US DOE Joint Genome Institute"/>
            <person name="Copeland A."/>
            <person name="Lucas S."/>
            <person name="Lapidus A."/>
            <person name="Barry K."/>
            <person name="Detter J.C."/>
            <person name="Glavina del Rio T."/>
            <person name="Hammon N."/>
            <person name="Israni S."/>
            <person name="Dalin E."/>
            <person name="Tice H."/>
            <person name="Pitluck S."/>
            <person name="Saunders E."/>
            <person name="Brettin T."/>
            <person name="Bruce D."/>
            <person name="Han C."/>
            <person name="Tapia R."/>
            <person name="Schmutz J."/>
            <person name="Larimer F."/>
            <person name="Land M."/>
            <person name="Hauser L."/>
            <person name="Kyrpides N."/>
            <person name="Mikhailova N."/>
            <person name="Hoff W."/>
            <person name="Richardson P."/>
        </authorList>
    </citation>
    <scope>NUCLEOTIDE SEQUENCE [LARGE SCALE GENOMIC DNA]</scope>
    <source>
        <strain evidence="5">DSM 244 / SL1</strain>
    </source>
</reference>
<evidence type="ECO:0000256" key="1">
    <source>
        <dbReference type="ARBA" id="ARBA00022679"/>
    </source>
</evidence>
<dbReference type="CDD" id="cd24008">
    <property type="entry name" value="ASKHA_NBD_GLK"/>
    <property type="match status" value="1"/>
</dbReference>
<sequence>MTRYLLADIGGTHTRIATAGPGEAPGTATRYRNRDLSGPTEALQRHCATHDGDEWWVAAAVAGPVADGRVQLTNLGWQVEADELARRTGAVRAELVNDYQALARALPELQPAEHCALLRSGTPVTGTPMAVLGPGTGLGVSGVVPAAQGWGVIAGEGGHVTLAAADETEAALLAALREELGHVSAESVLSGAGLSRLHRLLHGVEASPEAITAADQEADPAARETFDRFLGFLGGTAGNLALTLGARAGVFLAGGILPRLAASRLTTSPLLERFLAKGRFRAYLEPVPVQRIDDPAAAALLGLRAWLDDLRYP</sequence>
<dbReference type="InterPro" id="IPR043129">
    <property type="entry name" value="ATPase_NBD"/>
</dbReference>
<dbReference type="GO" id="GO:0005524">
    <property type="term" value="F:ATP binding"/>
    <property type="evidence" value="ECO:0007669"/>
    <property type="project" value="InterPro"/>
</dbReference>
<gene>
    <name evidence="4" type="ordered locus">Hhal_1119</name>
</gene>
<dbReference type="GO" id="GO:0006096">
    <property type="term" value="P:glycolytic process"/>
    <property type="evidence" value="ECO:0007669"/>
    <property type="project" value="InterPro"/>
</dbReference>
<evidence type="ECO:0000256" key="2">
    <source>
        <dbReference type="ARBA" id="ARBA00022777"/>
    </source>
</evidence>
<keyword evidence="1 4" id="KW-0808">Transferase</keyword>
<dbReference type="GO" id="GO:0005829">
    <property type="term" value="C:cytosol"/>
    <property type="evidence" value="ECO:0007669"/>
    <property type="project" value="TreeGrafter"/>
</dbReference>
<dbReference type="HOGENOM" id="CLU_042582_1_0_6"/>
<protein>
    <submittedName>
        <fullName evidence="4">Glucokinase</fullName>
        <ecNumber evidence="4">2.7.1.2</ecNumber>
    </submittedName>
</protein>
<evidence type="ECO:0000313" key="4">
    <source>
        <dbReference type="EMBL" id="ABM61895.1"/>
    </source>
</evidence>
<dbReference type="KEGG" id="hha:Hhal_1119"/>
<accession>A1WW33</accession>
<dbReference type="AlphaFoldDB" id="A1WW33"/>
<dbReference type="Pfam" id="PF02685">
    <property type="entry name" value="Glucokinase"/>
    <property type="match status" value="1"/>
</dbReference>
<name>A1WW33_HALHL</name>
<dbReference type="PANTHER" id="PTHR47690">
    <property type="entry name" value="GLUCOKINASE"/>
    <property type="match status" value="1"/>
</dbReference>
<dbReference type="Proteomes" id="UP000000647">
    <property type="component" value="Chromosome"/>
</dbReference>
<dbReference type="EC" id="2.7.1.2" evidence="4"/>
<dbReference type="RefSeq" id="WP_011813918.1">
    <property type="nucleotide sequence ID" value="NC_008789.1"/>
</dbReference>
<dbReference type="GO" id="GO:0005536">
    <property type="term" value="F:D-glucose binding"/>
    <property type="evidence" value="ECO:0007669"/>
    <property type="project" value="InterPro"/>
</dbReference>
<comment type="similarity">
    <text evidence="3">Belongs to the bacterial glucokinase family.</text>
</comment>
<dbReference type="InterPro" id="IPR003836">
    <property type="entry name" value="Glucokinase"/>
</dbReference>
<keyword evidence="5" id="KW-1185">Reference proteome</keyword>
<evidence type="ECO:0000256" key="3">
    <source>
        <dbReference type="RuleBase" id="RU004046"/>
    </source>
</evidence>
<proteinExistence type="inferred from homology"/>
<dbReference type="Gene3D" id="3.30.420.40">
    <property type="match status" value="1"/>
</dbReference>
<reference evidence="4 5" key="2">
    <citation type="journal article" date="2013" name="Stand. Genomic Sci.">
        <title>Complete genome sequence of Halorhodospira halophila SL1.</title>
        <authorList>
            <person name="Challacombe J.F."/>
            <person name="Majid S."/>
            <person name="Deole R."/>
            <person name="Brettin T.S."/>
            <person name="Bruce D."/>
            <person name="Delano S.F."/>
            <person name="Detter J.C."/>
            <person name="Gleasner C.D."/>
            <person name="Han C.S."/>
            <person name="Misra M."/>
            <person name="Reitenga K.G."/>
            <person name="Mikhailova N."/>
            <person name="Woyke T."/>
            <person name="Pitluck S."/>
            <person name="Nolan M."/>
            <person name="Land M.L."/>
            <person name="Saunders E."/>
            <person name="Tapia R."/>
            <person name="Lapidus A."/>
            <person name="Ivanova N."/>
            <person name="Hoff W.D."/>
        </authorList>
    </citation>
    <scope>NUCLEOTIDE SEQUENCE [LARGE SCALE GENOMIC DNA]</scope>
    <source>
        <strain evidence="5">DSM 244 / SL1</strain>
    </source>
</reference>
<organism evidence="4 5">
    <name type="scientific">Halorhodospira halophila (strain DSM 244 / SL1)</name>
    <name type="common">Ectothiorhodospira halophila (strain DSM 244 / SL1)</name>
    <dbReference type="NCBI Taxonomy" id="349124"/>
    <lineage>
        <taxon>Bacteria</taxon>
        <taxon>Pseudomonadati</taxon>
        <taxon>Pseudomonadota</taxon>
        <taxon>Gammaproteobacteria</taxon>
        <taxon>Chromatiales</taxon>
        <taxon>Ectothiorhodospiraceae</taxon>
        <taxon>Halorhodospira</taxon>
    </lineage>
</organism>
<dbReference type="GO" id="GO:0004340">
    <property type="term" value="F:glucokinase activity"/>
    <property type="evidence" value="ECO:0007669"/>
    <property type="project" value="UniProtKB-EC"/>
</dbReference>
<dbReference type="Gene3D" id="3.40.367.20">
    <property type="match status" value="1"/>
</dbReference>
<dbReference type="EMBL" id="CP000544">
    <property type="protein sequence ID" value="ABM61895.1"/>
    <property type="molecule type" value="Genomic_DNA"/>
</dbReference>
<dbReference type="STRING" id="349124.Hhal_1119"/>
<dbReference type="eggNOG" id="COG0837">
    <property type="taxonomic scope" value="Bacteria"/>
</dbReference>
<evidence type="ECO:0000313" key="5">
    <source>
        <dbReference type="Proteomes" id="UP000000647"/>
    </source>
</evidence>
<dbReference type="InterPro" id="IPR050201">
    <property type="entry name" value="Bacterial_glucokinase"/>
</dbReference>
<keyword evidence="2 4" id="KW-0418">Kinase</keyword>
<dbReference type="SUPFAM" id="SSF53067">
    <property type="entry name" value="Actin-like ATPase domain"/>
    <property type="match status" value="1"/>
</dbReference>